<dbReference type="Proteomes" id="UP001158067">
    <property type="component" value="Unassembled WGS sequence"/>
</dbReference>
<dbReference type="InterPro" id="IPR028049">
    <property type="entry name" value="Imm-NTF2"/>
</dbReference>
<evidence type="ECO:0000256" key="1">
    <source>
        <dbReference type="SAM" id="MobiDB-lite"/>
    </source>
</evidence>
<evidence type="ECO:0000259" key="2">
    <source>
        <dbReference type="Pfam" id="PF15655"/>
    </source>
</evidence>
<keyword evidence="4" id="KW-1185">Reference proteome</keyword>
<comment type="caution">
    <text evidence="3">The sequence shown here is derived from an EMBL/GenBank/DDBJ whole genome shotgun (WGS) entry which is preliminary data.</text>
</comment>
<reference evidence="3 4" key="1">
    <citation type="submission" date="2017-05" db="EMBL/GenBank/DDBJ databases">
        <authorList>
            <person name="Varghese N."/>
            <person name="Submissions S."/>
        </authorList>
    </citation>
    <scope>NUCLEOTIDE SEQUENCE [LARGE SCALE GENOMIC DNA]</scope>
    <source>
        <strain evidence="3 4">DSM 25457</strain>
    </source>
</reference>
<gene>
    <name evidence="3" type="ORF">SAMN06265222_1462</name>
</gene>
<protein>
    <submittedName>
        <fullName evidence="3">NTF2 fold immunity protein</fullName>
    </submittedName>
</protein>
<dbReference type="RefSeq" id="WP_283435680.1">
    <property type="nucleotide sequence ID" value="NZ_FXUG01000046.1"/>
</dbReference>
<evidence type="ECO:0000313" key="3">
    <source>
        <dbReference type="EMBL" id="SMP80166.1"/>
    </source>
</evidence>
<evidence type="ECO:0000313" key="4">
    <source>
        <dbReference type="Proteomes" id="UP001158067"/>
    </source>
</evidence>
<feature type="region of interest" description="Disordered" evidence="1">
    <location>
        <begin position="60"/>
        <end position="93"/>
    </location>
</feature>
<sequence length="138" mass="15693">MDCDHDDPESVVLCFIAAMHQWELDSHAARRAARDTADPYSYQPAIVSAMAHVFSQFCTPKPRPHGRNASFQNPPEYNPDHESIQSSATQGRAASVYTHRDSVFGGLFRYTLKRIDNRWLIDTLWQRNDDDSESPAVL</sequence>
<dbReference type="Pfam" id="PF15655">
    <property type="entry name" value="Imm-NTF2"/>
    <property type="match status" value="1"/>
</dbReference>
<feature type="domain" description="NTF2 fold immunity protein" evidence="2">
    <location>
        <begin position="8"/>
        <end position="127"/>
    </location>
</feature>
<accession>A0ABY1QU24</accession>
<organism evidence="3 4">
    <name type="scientific">Neorhodopirellula lusitana</name>
    <dbReference type="NCBI Taxonomy" id="445327"/>
    <lineage>
        <taxon>Bacteria</taxon>
        <taxon>Pseudomonadati</taxon>
        <taxon>Planctomycetota</taxon>
        <taxon>Planctomycetia</taxon>
        <taxon>Pirellulales</taxon>
        <taxon>Pirellulaceae</taxon>
        <taxon>Neorhodopirellula</taxon>
    </lineage>
</organism>
<name>A0ABY1QU24_9BACT</name>
<dbReference type="EMBL" id="FXUG01000046">
    <property type="protein sequence ID" value="SMP80166.1"/>
    <property type="molecule type" value="Genomic_DNA"/>
</dbReference>
<proteinExistence type="predicted"/>